<evidence type="ECO:0000256" key="2">
    <source>
        <dbReference type="ARBA" id="ARBA00021134"/>
    </source>
</evidence>
<evidence type="ECO:0000256" key="1">
    <source>
        <dbReference type="ARBA" id="ARBA00012770"/>
    </source>
</evidence>
<dbReference type="InterPro" id="IPR025807">
    <property type="entry name" value="Adrift-typ_MeTrfase"/>
</dbReference>
<dbReference type="GO" id="GO:0032259">
    <property type="term" value="P:methylation"/>
    <property type="evidence" value="ECO:0007669"/>
    <property type="project" value="UniProtKB-KW"/>
</dbReference>
<dbReference type="Proteomes" id="UP001607302">
    <property type="component" value="Unassembled WGS sequence"/>
</dbReference>
<keyword evidence="3 7" id="KW-0489">Methyltransferase</keyword>
<accession>A0ABD2A6B6</accession>
<dbReference type="PROSITE" id="PS51614">
    <property type="entry name" value="SAM_MT_ADRIFT"/>
    <property type="match status" value="1"/>
</dbReference>
<feature type="binding site" evidence="7">
    <location>
        <position position="224"/>
    </location>
    <ligand>
        <name>S-adenosyl-L-methionine</name>
        <dbReference type="ChEBI" id="CHEBI:59789"/>
    </ligand>
</feature>
<gene>
    <name evidence="9" type="ORF">V1478_015028</name>
</gene>
<dbReference type="InterPro" id="IPR029063">
    <property type="entry name" value="SAM-dependent_MTases_sf"/>
</dbReference>
<keyword evidence="4 7" id="KW-0808">Transferase</keyword>
<dbReference type="GO" id="GO:0120550">
    <property type="term" value="F:methyltransferase cap2 activity"/>
    <property type="evidence" value="ECO:0007669"/>
    <property type="project" value="UniProtKB-EC"/>
</dbReference>
<dbReference type="SUPFAM" id="SSF53335">
    <property type="entry name" value="S-adenosyl-L-methionine-dependent methyltransferases"/>
    <property type="match status" value="1"/>
</dbReference>
<evidence type="ECO:0000256" key="4">
    <source>
        <dbReference type="ARBA" id="ARBA00022679"/>
    </source>
</evidence>
<dbReference type="GO" id="GO:0005634">
    <property type="term" value="C:nucleus"/>
    <property type="evidence" value="ECO:0007669"/>
    <property type="project" value="UniProtKB-ARBA"/>
</dbReference>
<feature type="binding site" evidence="7">
    <location>
        <position position="138"/>
    </location>
    <ligand>
        <name>S-adenosyl-L-methionine</name>
        <dbReference type="ChEBI" id="CHEBI:59789"/>
    </ligand>
</feature>
<evidence type="ECO:0000259" key="8">
    <source>
        <dbReference type="PROSITE" id="PS51614"/>
    </source>
</evidence>
<evidence type="ECO:0000313" key="10">
    <source>
        <dbReference type="Proteomes" id="UP001607302"/>
    </source>
</evidence>
<keyword evidence="5 7" id="KW-0949">S-adenosyl-L-methionine</keyword>
<dbReference type="AlphaFoldDB" id="A0ABD2A6B6"/>
<dbReference type="PANTHER" id="PTHR16121">
    <property type="entry name" value="CAP-SPECIFIC MRNA (NUCLEOSIDE-2'-O-)-METHYLTRANSFERASE 1-RELATED"/>
    <property type="match status" value="1"/>
</dbReference>
<evidence type="ECO:0000256" key="5">
    <source>
        <dbReference type="ARBA" id="ARBA00022691"/>
    </source>
</evidence>
<protein>
    <recommendedName>
        <fullName evidence="2">Cap-specific mRNA (nucleoside-2'-O-)-methyltransferase 2</fullName>
        <ecNumber evidence="1">2.1.1.296</ecNumber>
    </recommendedName>
</protein>
<evidence type="ECO:0000256" key="6">
    <source>
        <dbReference type="ARBA" id="ARBA00049477"/>
    </source>
</evidence>
<dbReference type="GO" id="GO:0006370">
    <property type="term" value="P:7-methylguanosine mRNA capping"/>
    <property type="evidence" value="ECO:0007669"/>
    <property type="project" value="UniProtKB-ARBA"/>
</dbReference>
<sequence>MTYEQTFLIDKNVPCITELFSKTFQIVTEENYSLPRPDCMFKENPWYVKELQILKDQLNEVKNRLNSFNLGEWHEHTSNRNKAGQVQYRVRRDIKPELVTQAWCKFYEILSFFDVVPQNEIIKNNSSFTSVHLCEAPGAFITSLNHWLKTNTRFNWNWLATSLNPYYEGNSLNKMINDDRFIIHTLNHWCFGKDNTGNLMDLKNLKELVKKAKVNDNILLITADGSIDCMDVPGEQETVVSHLHYCETVAALHLLNEGGSFVIKIFTTFEHSSICLLYLLSCCFYKVFITKPATSKEGNSETYVVCMNFKGSEYIAPYLRTLQKYYESGPSAAIFCRKDIHPDFITKIINCSQFFKEIQTSVIMNNVISFKSNEEEVDDKIIYEIKIIQKLVAEKYLKDCNLKPLPPGSEIVEKDESRNTVFMKAGRKQLYESYDKRREKANKSPVQRLIEYWDVTKEIFNGVSMNKSYNFQFSDEHIILEYCIGKPFYKLFNSRFCNARILNIQIDLENILDTLHMKMFFPSNEDTHNLLQELHTTLNYKILCFQYTDISCNSKIISRLCQLLQMLVYKDSLVLIGYSLLTRLNVSLLYLLSYTFHSIELQPHDKVGCLIILKNYKNDANILKIWEKINITENALRTEGKTILSLLPVSYLCDWGAYSKIVECNHWIIKTYLNYLINNTMDKINQC</sequence>
<evidence type="ECO:0000256" key="3">
    <source>
        <dbReference type="ARBA" id="ARBA00022603"/>
    </source>
</evidence>
<evidence type="ECO:0000256" key="7">
    <source>
        <dbReference type="PROSITE-ProRule" id="PRU00946"/>
    </source>
</evidence>
<dbReference type="GO" id="GO:0004483">
    <property type="term" value="F:methyltransferase cap1 activity"/>
    <property type="evidence" value="ECO:0007669"/>
    <property type="project" value="UniProtKB-ARBA"/>
</dbReference>
<feature type="active site" description="Proton acceptor" evidence="7">
    <location>
        <position position="264"/>
    </location>
</feature>
<dbReference type="EC" id="2.1.1.296" evidence="1"/>
<organism evidence="9 10">
    <name type="scientific">Vespula squamosa</name>
    <name type="common">Southern yellow jacket</name>
    <name type="synonym">Wasp</name>
    <dbReference type="NCBI Taxonomy" id="30214"/>
    <lineage>
        <taxon>Eukaryota</taxon>
        <taxon>Metazoa</taxon>
        <taxon>Ecdysozoa</taxon>
        <taxon>Arthropoda</taxon>
        <taxon>Hexapoda</taxon>
        <taxon>Insecta</taxon>
        <taxon>Pterygota</taxon>
        <taxon>Neoptera</taxon>
        <taxon>Endopterygota</taxon>
        <taxon>Hymenoptera</taxon>
        <taxon>Apocrita</taxon>
        <taxon>Aculeata</taxon>
        <taxon>Vespoidea</taxon>
        <taxon>Vespidae</taxon>
        <taxon>Vespinae</taxon>
        <taxon>Vespula</taxon>
    </lineage>
</organism>
<feature type="binding site" evidence="7">
    <location>
        <position position="156"/>
    </location>
    <ligand>
        <name>S-adenosyl-L-methionine</name>
        <dbReference type="ChEBI" id="CHEBI:59789"/>
    </ligand>
</feature>
<reference evidence="9 10" key="1">
    <citation type="journal article" date="2024" name="Ann. Entomol. Soc. Am.">
        <title>Genomic analyses of the southern and eastern yellowjacket wasps (Hymenoptera: Vespidae) reveal evolutionary signatures of social life.</title>
        <authorList>
            <person name="Catto M.A."/>
            <person name="Caine P.B."/>
            <person name="Orr S.E."/>
            <person name="Hunt B.G."/>
            <person name="Goodisman M.A.D."/>
        </authorList>
    </citation>
    <scope>NUCLEOTIDE SEQUENCE [LARGE SCALE GENOMIC DNA]</scope>
    <source>
        <strain evidence="9">233</strain>
        <tissue evidence="9">Head and thorax</tissue>
    </source>
</reference>
<dbReference type="EMBL" id="JAUDFV010000155">
    <property type="protein sequence ID" value="KAL2715330.1"/>
    <property type="molecule type" value="Genomic_DNA"/>
</dbReference>
<keyword evidence="10" id="KW-1185">Reference proteome</keyword>
<dbReference type="Gene3D" id="3.40.50.12760">
    <property type="match status" value="1"/>
</dbReference>
<comment type="caution">
    <text evidence="9">The sequence shown here is derived from an EMBL/GenBank/DDBJ whole genome shotgun (WGS) entry which is preliminary data.</text>
</comment>
<dbReference type="InterPro" id="IPR050851">
    <property type="entry name" value="mRNA_Cap_2O-Ribose_MeTrfase"/>
</dbReference>
<proteinExistence type="predicted"/>
<name>A0ABD2A6B6_VESSQ</name>
<dbReference type="PANTHER" id="PTHR16121:SF2">
    <property type="entry name" value="CAP-SPECIFIC MRNA (NUCLEOSIDE-2'-O-)-METHYLTRANSFERASE 2"/>
    <property type="match status" value="1"/>
</dbReference>
<feature type="domain" description="Adrift-type SAM-dependent 2'-O-MTase" evidence="8">
    <location>
        <begin position="97"/>
        <end position="311"/>
    </location>
</feature>
<dbReference type="Pfam" id="PF01728">
    <property type="entry name" value="FtsJ"/>
    <property type="match status" value="1"/>
</dbReference>
<dbReference type="InterPro" id="IPR002877">
    <property type="entry name" value="RNA_MeTrfase_FtsJ_dom"/>
</dbReference>
<comment type="catalytic activity">
    <reaction evidence="6">
        <text>a 5'-end (N(7)-methyl 5'-triphosphoguanosine)-(2'-O-methyl-ribonucleoside)-(ribonucleotide) in mRNA + S-adenosyl-L-methionine = a 5'-end (N(7)-methyl 5'-triphosphoguanosine)-(2'-O-methyl-ribonucleoside)-(2'-O-methyl-ribonucleotide) in mRNA + S-adenosyl-L-homocysteine + H(+)</text>
        <dbReference type="Rhea" id="RHEA:67024"/>
        <dbReference type="Rhea" id="RHEA-COMP:17169"/>
        <dbReference type="Rhea" id="RHEA-COMP:17170"/>
        <dbReference type="ChEBI" id="CHEBI:15378"/>
        <dbReference type="ChEBI" id="CHEBI:57856"/>
        <dbReference type="ChEBI" id="CHEBI:59789"/>
        <dbReference type="ChEBI" id="CHEBI:167612"/>
        <dbReference type="ChEBI" id="CHEBI:167614"/>
        <dbReference type="EC" id="2.1.1.296"/>
    </reaction>
</comment>
<evidence type="ECO:0000313" key="9">
    <source>
        <dbReference type="EMBL" id="KAL2715330.1"/>
    </source>
</evidence>